<dbReference type="RefSeq" id="WP_229795912.1">
    <property type="nucleotide sequence ID" value="NZ_BMRG01000007.1"/>
</dbReference>
<reference evidence="2" key="1">
    <citation type="journal article" date="2014" name="Int. J. Syst. Evol. Microbiol.">
        <title>Complete genome sequence of Corynebacterium casei LMG S-19264T (=DSM 44701T), isolated from a smear-ripened cheese.</title>
        <authorList>
            <consortium name="US DOE Joint Genome Institute (JGI-PGF)"/>
            <person name="Walter F."/>
            <person name="Albersmeier A."/>
            <person name="Kalinowski J."/>
            <person name="Ruckert C."/>
        </authorList>
    </citation>
    <scope>NUCLEOTIDE SEQUENCE</scope>
    <source>
        <strain evidence="2">JCM 3313</strain>
    </source>
</reference>
<evidence type="ECO:0000313" key="2">
    <source>
        <dbReference type="EMBL" id="GGP63328.1"/>
    </source>
</evidence>
<keyword evidence="3" id="KW-1185">Reference proteome</keyword>
<organism evidence="2 3">
    <name type="scientific">Saccharothrix coeruleofusca</name>
    <dbReference type="NCBI Taxonomy" id="33919"/>
    <lineage>
        <taxon>Bacteria</taxon>
        <taxon>Bacillati</taxon>
        <taxon>Actinomycetota</taxon>
        <taxon>Actinomycetes</taxon>
        <taxon>Pseudonocardiales</taxon>
        <taxon>Pseudonocardiaceae</taxon>
        <taxon>Saccharothrix</taxon>
    </lineage>
</organism>
<name>A0A918ANZ4_9PSEU</name>
<evidence type="ECO:0000313" key="3">
    <source>
        <dbReference type="Proteomes" id="UP000639606"/>
    </source>
</evidence>
<accession>A0A918ANZ4</accession>
<dbReference type="Proteomes" id="UP000639606">
    <property type="component" value="Unassembled WGS sequence"/>
</dbReference>
<gene>
    <name evidence="2" type="ORF">GCM10010185_40010</name>
</gene>
<dbReference type="InterPro" id="IPR057727">
    <property type="entry name" value="WCX_dom"/>
</dbReference>
<dbReference type="Pfam" id="PF25583">
    <property type="entry name" value="WCX"/>
    <property type="match status" value="1"/>
</dbReference>
<dbReference type="EMBL" id="BMRG01000007">
    <property type="protein sequence ID" value="GGP63328.1"/>
    <property type="molecule type" value="Genomic_DNA"/>
</dbReference>
<comment type="caution">
    <text evidence="2">The sequence shown here is derived from an EMBL/GenBank/DDBJ whole genome shotgun (WGS) entry which is preliminary data.</text>
</comment>
<proteinExistence type="predicted"/>
<evidence type="ECO:0000259" key="1">
    <source>
        <dbReference type="Pfam" id="PF25583"/>
    </source>
</evidence>
<sequence>MGPCARHLLSLVAARALADVVPEPDGWTTVRVPVESVEHAVADLLRLGPEAEVVEPPELRERVVQALRGMAAVYPEALDPVQRPAT</sequence>
<reference evidence="2" key="2">
    <citation type="submission" date="2020-09" db="EMBL/GenBank/DDBJ databases">
        <authorList>
            <person name="Sun Q."/>
            <person name="Ohkuma M."/>
        </authorList>
    </citation>
    <scope>NUCLEOTIDE SEQUENCE</scope>
    <source>
        <strain evidence="2">JCM 3313</strain>
    </source>
</reference>
<dbReference type="AlphaFoldDB" id="A0A918ANZ4"/>
<protein>
    <recommendedName>
        <fullName evidence="1">WCX domain-containing protein</fullName>
    </recommendedName>
</protein>
<feature type="domain" description="WCX" evidence="1">
    <location>
        <begin position="13"/>
        <end position="71"/>
    </location>
</feature>